<sequence length="64" mass="7389">MYLRSRFSAAFVPKPPDLATAGLLDRFLEPLSVCLNLHHQLMSARARQHYFEFLRRVQDSIVAS</sequence>
<dbReference type="AlphaFoldDB" id="A0A2N5UEZ7"/>
<gene>
    <name evidence="2" type="ORF">PCANC_19456</name>
    <name evidence="1" type="ORF">PCANC_24839</name>
</gene>
<proteinExistence type="predicted"/>
<evidence type="ECO:0000313" key="2">
    <source>
        <dbReference type="EMBL" id="PLW36319.1"/>
    </source>
</evidence>
<accession>A0A2N5UEZ7</accession>
<protein>
    <submittedName>
        <fullName evidence="2">Uncharacterized protein</fullName>
    </submittedName>
</protein>
<dbReference type="EMBL" id="PGCJ01000342">
    <property type="protein sequence ID" value="PLW31691.1"/>
    <property type="molecule type" value="Genomic_DNA"/>
</dbReference>
<dbReference type="EMBL" id="PGCJ01000241">
    <property type="protein sequence ID" value="PLW36319.1"/>
    <property type="molecule type" value="Genomic_DNA"/>
</dbReference>
<comment type="caution">
    <text evidence="2">The sequence shown here is derived from an EMBL/GenBank/DDBJ whole genome shotgun (WGS) entry which is preliminary data.</text>
</comment>
<name>A0A2N5UEZ7_9BASI</name>
<evidence type="ECO:0000313" key="3">
    <source>
        <dbReference type="Proteomes" id="UP000235388"/>
    </source>
</evidence>
<evidence type="ECO:0000313" key="1">
    <source>
        <dbReference type="EMBL" id="PLW31691.1"/>
    </source>
</evidence>
<reference evidence="2 3" key="1">
    <citation type="submission" date="2017-11" db="EMBL/GenBank/DDBJ databases">
        <title>De novo assembly and phasing of dikaryotic genomes from two isolates of Puccinia coronata f. sp. avenae, the causal agent of oat crown rust.</title>
        <authorList>
            <person name="Miller M.E."/>
            <person name="Zhang Y."/>
            <person name="Omidvar V."/>
            <person name="Sperschneider J."/>
            <person name="Schwessinger B."/>
            <person name="Raley C."/>
            <person name="Palmer J.M."/>
            <person name="Garnica D."/>
            <person name="Upadhyaya N."/>
            <person name="Rathjen J."/>
            <person name="Taylor J.M."/>
            <person name="Park R.F."/>
            <person name="Dodds P.N."/>
            <person name="Hirsch C.D."/>
            <person name="Kianian S.F."/>
            <person name="Figueroa M."/>
        </authorList>
    </citation>
    <scope>NUCLEOTIDE SEQUENCE [LARGE SCALE GENOMIC DNA]</scope>
    <source>
        <strain evidence="2">12NC29</strain>
    </source>
</reference>
<keyword evidence="3" id="KW-1185">Reference proteome</keyword>
<dbReference type="Proteomes" id="UP000235388">
    <property type="component" value="Unassembled WGS sequence"/>
</dbReference>
<organism evidence="2 3">
    <name type="scientific">Puccinia coronata f. sp. avenae</name>
    <dbReference type="NCBI Taxonomy" id="200324"/>
    <lineage>
        <taxon>Eukaryota</taxon>
        <taxon>Fungi</taxon>
        <taxon>Dikarya</taxon>
        <taxon>Basidiomycota</taxon>
        <taxon>Pucciniomycotina</taxon>
        <taxon>Pucciniomycetes</taxon>
        <taxon>Pucciniales</taxon>
        <taxon>Pucciniaceae</taxon>
        <taxon>Puccinia</taxon>
    </lineage>
</organism>